<name>A0ABS8C8J3_9BURK</name>
<accession>A0ABS8C8J3</accession>
<evidence type="ECO:0000256" key="1">
    <source>
        <dbReference type="ARBA" id="ARBA00004651"/>
    </source>
</evidence>
<evidence type="ECO:0000256" key="6">
    <source>
        <dbReference type="SAM" id="Phobius"/>
    </source>
</evidence>
<dbReference type="SUPFAM" id="SSF53649">
    <property type="entry name" value="Alkaline phosphatase-like"/>
    <property type="match status" value="1"/>
</dbReference>
<dbReference type="CDD" id="cd16015">
    <property type="entry name" value="LTA_synthase"/>
    <property type="match status" value="1"/>
</dbReference>
<feature type="transmembrane region" description="Helical" evidence="6">
    <location>
        <begin position="160"/>
        <end position="178"/>
    </location>
</feature>
<reference evidence="8 9" key="1">
    <citation type="submission" date="2020-07" db="EMBL/GenBank/DDBJ databases">
        <title>Pusillimonas sp. nov., isolated from poultry manure in Taiwan.</title>
        <authorList>
            <person name="Lin S.-Y."/>
            <person name="Tang Y.-S."/>
            <person name="Young C.-C."/>
        </authorList>
    </citation>
    <scope>NUCLEOTIDE SEQUENCE [LARGE SCALE GENOMIC DNA]</scope>
    <source>
        <strain evidence="8 9">CC-YST705</strain>
    </source>
</reference>
<dbReference type="Proteomes" id="UP000776983">
    <property type="component" value="Unassembled WGS sequence"/>
</dbReference>
<feature type="transmembrane region" description="Helical" evidence="6">
    <location>
        <begin position="71"/>
        <end position="90"/>
    </location>
</feature>
<protein>
    <submittedName>
        <fullName evidence="8">Sulfatase-like hydrolase/transferase</fullName>
    </submittedName>
</protein>
<keyword evidence="5 6" id="KW-0472">Membrane</keyword>
<dbReference type="Pfam" id="PF00884">
    <property type="entry name" value="Sulfatase"/>
    <property type="match status" value="1"/>
</dbReference>
<feature type="transmembrane region" description="Helical" evidence="6">
    <location>
        <begin position="6"/>
        <end position="26"/>
    </location>
</feature>
<feature type="transmembrane region" description="Helical" evidence="6">
    <location>
        <begin position="47"/>
        <end position="65"/>
    </location>
</feature>
<sequence length="636" mass="71641">MRGHTLAFIATSFCFLSFFRLLLCAWQWQRIKAAGGLWPVLKGGLRIDAAQIAMLAGIPLILGPWLGHYPLAGTITVIWLLITWFALVLLEASTPQFIFEYDTRPNRLYVEYLKHPKEVFSMLWKGYRLAIFGALLSIALLMWVGYLFFGQDRVDAPLLWWQRVFYTLIAVPLIFLAIRGTLGHRPINPSTVAYCGDGMLNTLPLNSLYSVLYAVYSMKNERSASDVYGKLANEQVSEEVNLRAGIMPCCAEIPSLHIQEPTYKRTKPLNLVMIVEESLGAQYVKNLGGSGLTPCIDELATESWNFRRAYATGTRSVRGLEALVAGFPPTISDAALRLSGAQRNFFTLAQVLKQHDYRSRFIYGGEAHFDNMKSFFLGNGFDELHDLPTFQEPAFIGTWGASDEDMFNKLDALLSSPASQPTFSLAFSVSNHSPWEYPQGRIEVNGDPATIENTVRYADWALGKFFEKAKASDYWKDTVFLVVADHDSRVFGANLVPLRHFHIPALILGADIQPRQDDRIISQIDLPTTLLSLIGVRCEHPMIGHDLTKADCDRAMMQYGENYGYLKGDKLLVLEPHRAPTQYEYAAPASYTPQNVEDSLLKEALSHVLWPSWAYKNHYYTLPHLRPVLPPARSLP</sequence>
<gene>
    <name evidence="8" type="ORF">H0484_01000</name>
</gene>
<evidence type="ECO:0000256" key="2">
    <source>
        <dbReference type="ARBA" id="ARBA00022475"/>
    </source>
</evidence>
<dbReference type="PANTHER" id="PTHR47371">
    <property type="entry name" value="LIPOTEICHOIC ACID SYNTHASE"/>
    <property type="match status" value="1"/>
</dbReference>
<keyword evidence="4 6" id="KW-1133">Transmembrane helix</keyword>
<dbReference type="PANTHER" id="PTHR47371:SF3">
    <property type="entry name" value="PHOSPHOGLYCEROL TRANSFERASE I"/>
    <property type="match status" value="1"/>
</dbReference>
<feature type="domain" description="Sulfatase N-terminal" evidence="7">
    <location>
        <begin position="270"/>
        <end position="536"/>
    </location>
</feature>
<feature type="transmembrane region" description="Helical" evidence="6">
    <location>
        <begin position="127"/>
        <end position="148"/>
    </location>
</feature>
<evidence type="ECO:0000256" key="5">
    <source>
        <dbReference type="ARBA" id="ARBA00023136"/>
    </source>
</evidence>
<dbReference type="InterPro" id="IPR012160">
    <property type="entry name" value="LtaS-like"/>
</dbReference>
<dbReference type="RefSeq" id="WP_226952572.1">
    <property type="nucleotide sequence ID" value="NZ_JACDXW010000001.1"/>
</dbReference>
<evidence type="ECO:0000256" key="3">
    <source>
        <dbReference type="ARBA" id="ARBA00022692"/>
    </source>
</evidence>
<keyword evidence="9" id="KW-1185">Reference proteome</keyword>
<dbReference type="InterPro" id="IPR000917">
    <property type="entry name" value="Sulfatase_N"/>
</dbReference>
<keyword evidence="3 6" id="KW-0812">Transmembrane</keyword>
<comment type="subcellular location">
    <subcellularLocation>
        <location evidence="1">Cell membrane</location>
        <topology evidence="1">Multi-pass membrane protein</topology>
    </subcellularLocation>
</comment>
<evidence type="ECO:0000256" key="4">
    <source>
        <dbReference type="ARBA" id="ARBA00022989"/>
    </source>
</evidence>
<dbReference type="EMBL" id="JACDXW010000001">
    <property type="protein sequence ID" value="MCB5362337.1"/>
    <property type="molecule type" value="Genomic_DNA"/>
</dbReference>
<dbReference type="Gene3D" id="3.30.1120.80">
    <property type="match status" value="1"/>
</dbReference>
<evidence type="ECO:0000313" key="9">
    <source>
        <dbReference type="Proteomes" id="UP000776983"/>
    </source>
</evidence>
<proteinExistence type="predicted"/>
<dbReference type="PIRSF" id="PIRSF005091">
    <property type="entry name" value="Mmb_sulf_HI1246"/>
    <property type="match status" value="1"/>
</dbReference>
<evidence type="ECO:0000313" key="8">
    <source>
        <dbReference type="EMBL" id="MCB5362337.1"/>
    </source>
</evidence>
<dbReference type="Gene3D" id="3.40.720.10">
    <property type="entry name" value="Alkaline Phosphatase, subunit A"/>
    <property type="match status" value="1"/>
</dbReference>
<comment type="caution">
    <text evidence="8">The sequence shown here is derived from an EMBL/GenBank/DDBJ whole genome shotgun (WGS) entry which is preliminary data.</text>
</comment>
<dbReference type="InterPro" id="IPR017850">
    <property type="entry name" value="Alkaline_phosphatase_core_sf"/>
</dbReference>
<organism evidence="8 9">
    <name type="scientific">Mesopusillimonas faecipullorum</name>
    <dbReference type="NCBI Taxonomy" id="2755040"/>
    <lineage>
        <taxon>Bacteria</taxon>
        <taxon>Pseudomonadati</taxon>
        <taxon>Pseudomonadota</taxon>
        <taxon>Betaproteobacteria</taxon>
        <taxon>Burkholderiales</taxon>
        <taxon>Alcaligenaceae</taxon>
        <taxon>Mesopusillimonas</taxon>
    </lineage>
</organism>
<evidence type="ECO:0000259" key="7">
    <source>
        <dbReference type="Pfam" id="PF00884"/>
    </source>
</evidence>
<keyword evidence="2" id="KW-1003">Cell membrane</keyword>
<dbReference type="InterPro" id="IPR050448">
    <property type="entry name" value="OpgB/LTA_synthase_biosynth"/>
</dbReference>